<keyword evidence="7 9" id="KW-1133">Transmembrane helix</keyword>
<comment type="function">
    <text evidence="9">This protein specifically catalyzes the removal of signal peptides from prolipoproteins.</text>
</comment>
<dbReference type="GO" id="GO:0004190">
    <property type="term" value="F:aspartic-type endopeptidase activity"/>
    <property type="evidence" value="ECO:0007669"/>
    <property type="project" value="UniProtKB-UniRule"/>
</dbReference>
<evidence type="ECO:0000313" key="12">
    <source>
        <dbReference type="Proteomes" id="UP000027986"/>
    </source>
</evidence>
<comment type="subcellular location">
    <subcellularLocation>
        <location evidence="9">Cell membrane</location>
        <topology evidence="9">Multi-pass membrane protein</topology>
    </subcellularLocation>
</comment>
<evidence type="ECO:0000313" key="11">
    <source>
        <dbReference type="EMBL" id="AIF39681.1"/>
    </source>
</evidence>
<dbReference type="GeneID" id="61263365"/>
<feature type="active site" evidence="9">
    <location>
        <position position="139"/>
    </location>
</feature>
<keyword evidence="4 9" id="KW-0812">Transmembrane</keyword>
<dbReference type="KEGG" id="dni:HX89_00190"/>
<feature type="transmembrane region" description="Helical" evidence="9">
    <location>
        <begin position="82"/>
        <end position="100"/>
    </location>
</feature>
<evidence type="ECO:0000256" key="2">
    <source>
        <dbReference type="ARBA" id="ARBA00022475"/>
    </source>
</evidence>
<evidence type="ECO:0000256" key="9">
    <source>
        <dbReference type="HAMAP-Rule" id="MF_00161"/>
    </source>
</evidence>
<dbReference type="Pfam" id="PF01252">
    <property type="entry name" value="Peptidase_A8"/>
    <property type="match status" value="1"/>
</dbReference>
<dbReference type="PANTHER" id="PTHR33695">
    <property type="entry name" value="LIPOPROTEIN SIGNAL PEPTIDASE"/>
    <property type="match status" value="1"/>
</dbReference>
<dbReference type="EC" id="3.4.23.36" evidence="9"/>
<name>A0A075JBP2_9MICO</name>
<dbReference type="GO" id="GO:0005886">
    <property type="term" value="C:plasma membrane"/>
    <property type="evidence" value="ECO:0007669"/>
    <property type="project" value="UniProtKB-SubCell"/>
</dbReference>
<evidence type="ECO:0000256" key="10">
    <source>
        <dbReference type="SAM" id="MobiDB-lite"/>
    </source>
</evidence>
<evidence type="ECO:0000256" key="5">
    <source>
        <dbReference type="ARBA" id="ARBA00022750"/>
    </source>
</evidence>
<dbReference type="HOGENOM" id="CLU_083252_2_2_11"/>
<dbReference type="RefSeq" id="WP_029144369.1">
    <property type="nucleotide sequence ID" value="NZ_CAKZHM010000193.1"/>
</dbReference>
<keyword evidence="2 9" id="KW-1003">Cell membrane</keyword>
<dbReference type="InterPro" id="IPR001872">
    <property type="entry name" value="Peptidase_A8"/>
</dbReference>
<keyword evidence="12" id="KW-1185">Reference proteome</keyword>
<keyword evidence="3 9" id="KW-0645">Protease</keyword>
<comment type="pathway">
    <text evidence="9">Protein modification; lipoprotein biosynthesis (signal peptide cleavage).</text>
</comment>
<dbReference type="AlphaFoldDB" id="A0A075JBP2"/>
<comment type="similarity">
    <text evidence="1 9">Belongs to the peptidase A8 family.</text>
</comment>
<dbReference type="eggNOG" id="COG0597">
    <property type="taxonomic scope" value="Bacteria"/>
</dbReference>
<keyword evidence="6 9" id="KW-0378">Hydrolase</keyword>
<sequence>MRAKDAVRGSTARIAHGPRRTLLVAGTFLLGGLVVLVDQGTKAWAEATLSTQERIPLVGELLGLQLAYNPGAAFSFGEGSTWVFALVAVAAAVAAVVFAFRVRRLRWAVVIGAVGGAAASHAGDRLFRAPGFARGHVVDFLAYGDWFIGNVADIVIVVGAVTGAFLMLHDGSSPEDSPSSSARLSSEEAGERS</sequence>
<dbReference type="UniPathway" id="UPA00665"/>
<dbReference type="GO" id="GO:0006508">
    <property type="term" value="P:proteolysis"/>
    <property type="evidence" value="ECO:0007669"/>
    <property type="project" value="UniProtKB-KW"/>
</dbReference>
<reference evidence="11 12" key="1">
    <citation type="submission" date="2014-07" db="EMBL/GenBank/DDBJ databases">
        <title>Genome Sequencing of Dermacoccus nishinomiyaensis.</title>
        <authorList>
            <person name="Hong K.W."/>
            <person name="Chan K.G."/>
        </authorList>
    </citation>
    <scope>NUCLEOTIDE SEQUENCE [LARGE SCALE GENOMIC DNA]</scope>
    <source>
        <strain evidence="11 12">M25</strain>
    </source>
</reference>
<evidence type="ECO:0000256" key="3">
    <source>
        <dbReference type="ARBA" id="ARBA00022670"/>
    </source>
</evidence>
<evidence type="ECO:0000256" key="6">
    <source>
        <dbReference type="ARBA" id="ARBA00022801"/>
    </source>
</evidence>
<dbReference type="OrthoDB" id="4308908at2"/>
<feature type="region of interest" description="Disordered" evidence="10">
    <location>
        <begin position="171"/>
        <end position="193"/>
    </location>
</feature>
<feature type="compositionally biased region" description="Low complexity" evidence="10">
    <location>
        <begin position="171"/>
        <end position="184"/>
    </location>
</feature>
<keyword evidence="8 9" id="KW-0472">Membrane</keyword>
<evidence type="ECO:0000256" key="1">
    <source>
        <dbReference type="ARBA" id="ARBA00006139"/>
    </source>
</evidence>
<comment type="caution">
    <text evidence="9">Lacks conserved residue(s) required for the propagation of feature annotation.</text>
</comment>
<feature type="transmembrane region" description="Helical" evidence="9">
    <location>
        <begin position="147"/>
        <end position="168"/>
    </location>
</feature>
<accession>A0A075JBP2</accession>
<dbReference type="Proteomes" id="UP000027986">
    <property type="component" value="Chromosome"/>
</dbReference>
<organism evidence="11 12">
    <name type="scientific">Dermacoccus nishinomiyaensis</name>
    <dbReference type="NCBI Taxonomy" id="1274"/>
    <lineage>
        <taxon>Bacteria</taxon>
        <taxon>Bacillati</taxon>
        <taxon>Actinomycetota</taxon>
        <taxon>Actinomycetes</taxon>
        <taxon>Micrococcales</taxon>
        <taxon>Dermacoccaceae</taxon>
        <taxon>Dermacoccus</taxon>
    </lineage>
</organism>
<keyword evidence="5 9" id="KW-0064">Aspartyl protease</keyword>
<dbReference type="PANTHER" id="PTHR33695:SF1">
    <property type="entry name" value="LIPOPROTEIN SIGNAL PEPTIDASE"/>
    <property type="match status" value="1"/>
</dbReference>
<feature type="transmembrane region" description="Helical" evidence="9">
    <location>
        <begin position="21"/>
        <end position="37"/>
    </location>
</feature>
<evidence type="ECO:0000256" key="7">
    <source>
        <dbReference type="ARBA" id="ARBA00022989"/>
    </source>
</evidence>
<evidence type="ECO:0000256" key="8">
    <source>
        <dbReference type="ARBA" id="ARBA00023136"/>
    </source>
</evidence>
<dbReference type="EMBL" id="CP008889">
    <property type="protein sequence ID" value="AIF39681.1"/>
    <property type="molecule type" value="Genomic_DNA"/>
</dbReference>
<protein>
    <recommendedName>
        <fullName evidence="9">Lipoprotein signal peptidase</fullName>
        <ecNumber evidence="9">3.4.23.36</ecNumber>
    </recommendedName>
    <alternativeName>
        <fullName evidence="9">Prolipoprotein signal peptidase</fullName>
    </alternativeName>
    <alternativeName>
        <fullName evidence="9">Signal peptidase II</fullName>
        <shortName evidence="9">SPase II</shortName>
    </alternativeName>
</protein>
<proteinExistence type="inferred from homology"/>
<gene>
    <name evidence="9" type="primary">lspA</name>
    <name evidence="11" type="ORF">HX89_00190</name>
</gene>
<evidence type="ECO:0000256" key="4">
    <source>
        <dbReference type="ARBA" id="ARBA00022692"/>
    </source>
</evidence>
<dbReference type="HAMAP" id="MF_00161">
    <property type="entry name" value="LspA"/>
    <property type="match status" value="1"/>
</dbReference>
<comment type="catalytic activity">
    <reaction evidence="9">
        <text>Release of signal peptides from bacterial membrane prolipoproteins. Hydrolyzes -Xaa-Yaa-Zaa-|-(S,diacylglyceryl)Cys-, in which Xaa is hydrophobic (preferably Leu), and Yaa (Ala or Ser) and Zaa (Gly or Ala) have small, neutral side chains.</text>
        <dbReference type="EC" id="3.4.23.36"/>
    </reaction>
</comment>
<feature type="active site" evidence="9">
    <location>
        <position position="153"/>
    </location>
</feature>